<reference evidence="7 8" key="1">
    <citation type="journal article" date="2015" name="Genome Biol. Evol.">
        <title>Comparative Genomics of a Bacterivorous Green Alga Reveals Evolutionary Causalities and Consequences of Phago-Mixotrophic Mode of Nutrition.</title>
        <authorList>
            <person name="Burns J.A."/>
            <person name="Paasch A."/>
            <person name="Narechania A."/>
            <person name="Kim E."/>
        </authorList>
    </citation>
    <scope>NUCLEOTIDE SEQUENCE [LARGE SCALE GENOMIC DNA]</scope>
    <source>
        <strain evidence="7 8">PLY_AMNH</strain>
    </source>
</reference>
<feature type="transmembrane region" description="Helical" evidence="6">
    <location>
        <begin position="223"/>
        <end position="244"/>
    </location>
</feature>
<keyword evidence="8" id="KW-1185">Reference proteome</keyword>
<keyword evidence="4 6" id="KW-0472">Membrane</keyword>
<evidence type="ECO:0000313" key="8">
    <source>
        <dbReference type="Proteomes" id="UP001190700"/>
    </source>
</evidence>
<evidence type="ECO:0000256" key="1">
    <source>
        <dbReference type="ARBA" id="ARBA00004141"/>
    </source>
</evidence>
<evidence type="ECO:0000313" key="7">
    <source>
        <dbReference type="EMBL" id="KAK3248968.1"/>
    </source>
</evidence>
<evidence type="ECO:0000256" key="2">
    <source>
        <dbReference type="ARBA" id="ARBA00022692"/>
    </source>
</evidence>
<feature type="compositionally biased region" description="Low complexity" evidence="5">
    <location>
        <begin position="16"/>
        <end position="26"/>
    </location>
</feature>
<evidence type="ECO:0000256" key="6">
    <source>
        <dbReference type="SAM" id="Phobius"/>
    </source>
</evidence>
<feature type="region of interest" description="Disordered" evidence="5">
    <location>
        <begin position="1"/>
        <end position="75"/>
    </location>
</feature>
<gene>
    <name evidence="7" type="ORF">CYMTET_41589</name>
</gene>
<dbReference type="Pfam" id="PF02466">
    <property type="entry name" value="Tim17"/>
    <property type="match status" value="1"/>
</dbReference>
<keyword evidence="2 6" id="KW-0812">Transmembrane</keyword>
<evidence type="ECO:0000256" key="5">
    <source>
        <dbReference type="SAM" id="MobiDB-lite"/>
    </source>
</evidence>
<accession>A0AAE0C5R8</accession>
<dbReference type="AlphaFoldDB" id="A0AAE0C5R8"/>
<dbReference type="InterPro" id="IPR045238">
    <property type="entry name" value="Tim23-like"/>
</dbReference>
<dbReference type="GO" id="GO:0008320">
    <property type="term" value="F:protein transmembrane transporter activity"/>
    <property type="evidence" value="ECO:0007669"/>
    <property type="project" value="TreeGrafter"/>
</dbReference>
<evidence type="ECO:0008006" key="9">
    <source>
        <dbReference type="Google" id="ProtNLM"/>
    </source>
</evidence>
<keyword evidence="3 6" id="KW-1133">Transmembrane helix</keyword>
<protein>
    <recommendedName>
        <fullName evidence="9">Mitochondrial import inner membrane translocase subunit TIM23</fullName>
    </recommendedName>
</protein>
<feature type="transmembrane region" description="Helical" evidence="6">
    <location>
        <begin position="120"/>
        <end position="141"/>
    </location>
</feature>
<dbReference type="PANTHER" id="PTHR15371">
    <property type="entry name" value="TIM23"/>
    <property type="match status" value="1"/>
</dbReference>
<comment type="caution">
    <text evidence="7">The sequence shown here is derived from an EMBL/GenBank/DDBJ whole genome shotgun (WGS) entry which is preliminary data.</text>
</comment>
<dbReference type="PANTHER" id="PTHR15371:SF0">
    <property type="entry name" value="SD19278P"/>
    <property type="match status" value="1"/>
</dbReference>
<dbReference type="GO" id="GO:0005744">
    <property type="term" value="C:TIM23 mitochondrial import inner membrane translocase complex"/>
    <property type="evidence" value="ECO:0007669"/>
    <property type="project" value="TreeGrafter"/>
</dbReference>
<evidence type="ECO:0000256" key="3">
    <source>
        <dbReference type="ARBA" id="ARBA00022989"/>
    </source>
</evidence>
<name>A0AAE0C5R8_9CHLO</name>
<organism evidence="7 8">
    <name type="scientific">Cymbomonas tetramitiformis</name>
    <dbReference type="NCBI Taxonomy" id="36881"/>
    <lineage>
        <taxon>Eukaryota</taxon>
        <taxon>Viridiplantae</taxon>
        <taxon>Chlorophyta</taxon>
        <taxon>Pyramimonadophyceae</taxon>
        <taxon>Pyramimonadales</taxon>
        <taxon>Pyramimonadaceae</taxon>
        <taxon>Cymbomonas</taxon>
    </lineage>
</organism>
<dbReference type="EMBL" id="LGRX02027659">
    <property type="protein sequence ID" value="KAK3248968.1"/>
    <property type="molecule type" value="Genomic_DNA"/>
</dbReference>
<dbReference type="GO" id="GO:0030150">
    <property type="term" value="P:protein import into mitochondrial matrix"/>
    <property type="evidence" value="ECO:0007669"/>
    <property type="project" value="TreeGrafter"/>
</dbReference>
<comment type="subcellular location">
    <subcellularLocation>
        <location evidence="1">Membrane</location>
        <topology evidence="1">Multi-pass membrane protein</topology>
    </subcellularLocation>
</comment>
<dbReference type="Proteomes" id="UP001190700">
    <property type="component" value="Unassembled WGS sequence"/>
</dbReference>
<evidence type="ECO:0000256" key="4">
    <source>
        <dbReference type="ARBA" id="ARBA00023136"/>
    </source>
</evidence>
<proteinExistence type="predicted"/>
<sequence length="246" mass="25571">MSWLWGRKKKNDEVSGDTSGAGASSGVLEDSPPPPTFETESATPAVDGAQFASPGDLLANAPMSPSSTSAGAMRGYNPYQGLPTTLDAGTLSSIYNLPDEPEHLFSEEASRTRRVAHESIQYVTGAGWLGGMFAGGAYGAFTGLKSSPGISVESRKLLANRVLNAANNRGNLYGNNLGVLGLFFACSESLLGHYRETDDILNDTIAGAAAGMLFKSTSGPRAMLVYGSLSAVAFTVIGGAHRVLKT</sequence>